<organism evidence="2 3">
    <name type="scientific">Streptosporangium sandarakinum</name>
    <dbReference type="NCBI Taxonomy" id="1260955"/>
    <lineage>
        <taxon>Bacteria</taxon>
        <taxon>Bacillati</taxon>
        <taxon>Actinomycetota</taxon>
        <taxon>Actinomycetes</taxon>
        <taxon>Streptosporangiales</taxon>
        <taxon>Streptosporangiaceae</taxon>
        <taxon>Streptosporangium</taxon>
    </lineage>
</organism>
<evidence type="ECO:0000313" key="2">
    <source>
        <dbReference type="EMBL" id="NYF44691.1"/>
    </source>
</evidence>
<sequence length="149" mass="15758">MTTRKTRSASSEQAAPAEQGPGPAGDEAAQPTQAAPLEPPASPAPLPADPEPESQVRMLAAPGSEFVDLVWGDNPAGQPPEKARPEELFRDPGPQFSYVIVARPLVRLFHMPGATELGEQLYRQAGVSMSRSHAQKIAADLTVIRAAEA</sequence>
<keyword evidence="3" id="KW-1185">Reference proteome</keyword>
<proteinExistence type="predicted"/>
<feature type="region of interest" description="Disordered" evidence="1">
    <location>
        <begin position="1"/>
        <end position="55"/>
    </location>
</feature>
<protein>
    <submittedName>
        <fullName evidence="2">Uncharacterized protein</fullName>
    </submittedName>
</protein>
<evidence type="ECO:0000313" key="3">
    <source>
        <dbReference type="Proteomes" id="UP000576393"/>
    </source>
</evidence>
<feature type="region of interest" description="Disordered" evidence="1">
    <location>
        <begin position="70"/>
        <end position="91"/>
    </location>
</feature>
<name>A0A852VE87_9ACTN</name>
<comment type="caution">
    <text evidence="2">The sequence shown here is derived from an EMBL/GenBank/DDBJ whole genome shotgun (WGS) entry which is preliminary data.</text>
</comment>
<dbReference type="EMBL" id="JACCCO010000004">
    <property type="protein sequence ID" value="NYF44691.1"/>
    <property type="molecule type" value="Genomic_DNA"/>
</dbReference>
<accession>A0A852VE87</accession>
<dbReference type="Proteomes" id="UP000576393">
    <property type="component" value="Unassembled WGS sequence"/>
</dbReference>
<gene>
    <name evidence="2" type="ORF">HDA43_006933</name>
</gene>
<feature type="compositionally biased region" description="Basic and acidic residues" evidence="1">
    <location>
        <begin position="81"/>
        <end position="90"/>
    </location>
</feature>
<dbReference type="AlphaFoldDB" id="A0A852VE87"/>
<reference evidence="2 3" key="1">
    <citation type="submission" date="2020-07" db="EMBL/GenBank/DDBJ databases">
        <title>Sequencing the genomes of 1000 actinobacteria strains.</title>
        <authorList>
            <person name="Klenk H.-P."/>
        </authorList>
    </citation>
    <scope>NUCLEOTIDE SEQUENCE [LARGE SCALE GENOMIC DNA]</scope>
    <source>
        <strain evidence="2 3">DSM 45763</strain>
    </source>
</reference>
<feature type="compositionally biased region" description="Pro residues" evidence="1">
    <location>
        <begin position="37"/>
        <end position="49"/>
    </location>
</feature>
<evidence type="ECO:0000256" key="1">
    <source>
        <dbReference type="SAM" id="MobiDB-lite"/>
    </source>
</evidence>
<dbReference type="RefSeq" id="WP_179829209.1">
    <property type="nucleotide sequence ID" value="NZ_JACCCO010000004.1"/>
</dbReference>
<feature type="compositionally biased region" description="Low complexity" evidence="1">
    <location>
        <begin position="8"/>
        <end position="36"/>
    </location>
</feature>